<keyword evidence="4" id="KW-1185">Reference proteome</keyword>
<proteinExistence type="predicted"/>
<dbReference type="InterPro" id="IPR036263">
    <property type="entry name" value="Chorismate_II_sf"/>
</dbReference>
<dbReference type="Proteomes" id="UP000284021">
    <property type="component" value="Unassembled WGS sequence"/>
</dbReference>
<sequence length="52" mass="5652">MQAPQRVAQVLAKVRGLAQDQGADPQVVEALYRAMIAAFIEAELAEQARLSE</sequence>
<dbReference type="EMBL" id="QYUR01000006">
    <property type="protein sequence ID" value="RJG09977.1"/>
    <property type="molecule type" value="Genomic_DNA"/>
</dbReference>
<evidence type="ECO:0000256" key="1">
    <source>
        <dbReference type="ARBA" id="ARBA00012404"/>
    </source>
</evidence>
<dbReference type="InterPro" id="IPR002701">
    <property type="entry name" value="CM_II_prokaryot"/>
</dbReference>
<dbReference type="Gene3D" id="1.20.59.10">
    <property type="entry name" value="Chorismate mutase"/>
    <property type="match status" value="1"/>
</dbReference>
<dbReference type="EC" id="5.4.99.5" evidence="1"/>
<dbReference type="SUPFAM" id="SSF48600">
    <property type="entry name" value="Chorismate mutase II"/>
    <property type="match status" value="1"/>
</dbReference>
<dbReference type="InterPro" id="IPR036979">
    <property type="entry name" value="CM_dom_sf"/>
</dbReference>
<evidence type="ECO:0000313" key="4">
    <source>
        <dbReference type="Proteomes" id="UP000284021"/>
    </source>
</evidence>
<dbReference type="AlphaFoldDB" id="A0A418XBZ9"/>
<reference evidence="3 4" key="1">
    <citation type="submission" date="2018-09" db="EMBL/GenBank/DDBJ databases">
        <authorList>
            <person name="Zhu H."/>
        </authorList>
    </citation>
    <scope>NUCLEOTIDE SEQUENCE [LARGE SCALE GENOMIC DNA]</scope>
    <source>
        <strain evidence="3 4">K1S02-6</strain>
    </source>
</reference>
<dbReference type="OrthoDB" id="3233357at2"/>
<evidence type="ECO:0000259" key="2">
    <source>
        <dbReference type="Pfam" id="PF01817"/>
    </source>
</evidence>
<dbReference type="Pfam" id="PF01817">
    <property type="entry name" value="CM_2"/>
    <property type="match status" value="1"/>
</dbReference>
<dbReference type="GO" id="GO:0046417">
    <property type="term" value="P:chorismate metabolic process"/>
    <property type="evidence" value="ECO:0007669"/>
    <property type="project" value="InterPro"/>
</dbReference>
<protein>
    <recommendedName>
        <fullName evidence="1">chorismate mutase</fullName>
        <ecNumber evidence="1">5.4.99.5</ecNumber>
    </recommendedName>
</protein>
<organism evidence="3 4">
    <name type="scientific">Pseudomonas cavernicola</name>
    <dbReference type="NCBI Taxonomy" id="2320866"/>
    <lineage>
        <taxon>Bacteria</taxon>
        <taxon>Pseudomonadati</taxon>
        <taxon>Pseudomonadota</taxon>
        <taxon>Gammaproteobacteria</taxon>
        <taxon>Pseudomonadales</taxon>
        <taxon>Pseudomonadaceae</taxon>
        <taxon>Pseudomonas</taxon>
    </lineage>
</organism>
<comment type="caution">
    <text evidence="3">The sequence shown here is derived from an EMBL/GenBank/DDBJ whole genome shotgun (WGS) entry which is preliminary data.</text>
</comment>
<evidence type="ECO:0000313" key="3">
    <source>
        <dbReference type="EMBL" id="RJG09977.1"/>
    </source>
</evidence>
<feature type="domain" description="Chorismate mutase" evidence="2">
    <location>
        <begin position="3"/>
        <end position="43"/>
    </location>
</feature>
<gene>
    <name evidence="3" type="ORF">D3879_18160</name>
</gene>
<dbReference type="GO" id="GO:0004106">
    <property type="term" value="F:chorismate mutase activity"/>
    <property type="evidence" value="ECO:0007669"/>
    <property type="project" value="UniProtKB-EC"/>
</dbReference>
<name>A0A418XBZ9_9PSED</name>
<accession>A0A418XBZ9</accession>